<dbReference type="GO" id="GO:0005886">
    <property type="term" value="C:plasma membrane"/>
    <property type="evidence" value="ECO:0007669"/>
    <property type="project" value="UniProtKB-SubCell"/>
</dbReference>
<keyword evidence="5 11" id="KW-0479">Metal-binding</keyword>
<dbReference type="SUPFAM" id="SSF81653">
    <property type="entry name" value="Calcium ATPase, transduction domain A"/>
    <property type="match status" value="1"/>
</dbReference>
<dbReference type="InterPro" id="IPR008250">
    <property type="entry name" value="ATPase_P-typ_transduc_dom_A_sf"/>
</dbReference>
<feature type="transmembrane region" description="Helical" evidence="11">
    <location>
        <begin position="198"/>
        <end position="221"/>
    </location>
</feature>
<feature type="transmembrane region" description="Helical" evidence="11">
    <location>
        <begin position="784"/>
        <end position="806"/>
    </location>
</feature>
<gene>
    <name evidence="13" type="ORF">GGR93_000315</name>
</gene>
<dbReference type="FunFam" id="3.30.70.100:FF:000001">
    <property type="entry name" value="ATPase copper transporting beta"/>
    <property type="match status" value="1"/>
</dbReference>
<dbReference type="PRINTS" id="PR00119">
    <property type="entry name" value="CATATPASE"/>
</dbReference>
<dbReference type="PRINTS" id="PR00943">
    <property type="entry name" value="CUATPASE"/>
</dbReference>
<dbReference type="InterPro" id="IPR018303">
    <property type="entry name" value="ATPase_P-typ_P_site"/>
</dbReference>
<keyword evidence="6 11" id="KW-0547">Nucleotide-binding</keyword>
<dbReference type="GO" id="GO:0005524">
    <property type="term" value="F:ATP binding"/>
    <property type="evidence" value="ECO:0007669"/>
    <property type="project" value="UniProtKB-UniRule"/>
</dbReference>
<dbReference type="GO" id="GO:0043682">
    <property type="term" value="F:P-type divalent copper transporter activity"/>
    <property type="evidence" value="ECO:0007669"/>
    <property type="project" value="TreeGrafter"/>
</dbReference>
<dbReference type="AlphaFoldDB" id="A0A7W6Q2Y9"/>
<dbReference type="InterPro" id="IPR023299">
    <property type="entry name" value="ATPase_P-typ_cyto_dom_N"/>
</dbReference>
<evidence type="ECO:0000256" key="6">
    <source>
        <dbReference type="ARBA" id="ARBA00022741"/>
    </source>
</evidence>
<feature type="domain" description="HMA" evidence="12">
    <location>
        <begin position="70"/>
        <end position="136"/>
    </location>
</feature>
<dbReference type="GO" id="GO:0005507">
    <property type="term" value="F:copper ion binding"/>
    <property type="evidence" value="ECO:0007669"/>
    <property type="project" value="TreeGrafter"/>
</dbReference>
<dbReference type="PANTHER" id="PTHR43520">
    <property type="entry name" value="ATP7, ISOFORM B"/>
    <property type="match status" value="1"/>
</dbReference>
<dbReference type="Gene3D" id="2.70.150.10">
    <property type="entry name" value="Calcium-transporting ATPase, cytoplasmic transduction domain A"/>
    <property type="match status" value="1"/>
</dbReference>
<dbReference type="Gene3D" id="3.40.1110.10">
    <property type="entry name" value="Calcium-transporting ATPase, cytoplasmic domain N"/>
    <property type="match status" value="1"/>
</dbReference>
<protein>
    <submittedName>
        <fullName evidence="13">Cu+-exporting ATPase</fullName>
    </submittedName>
</protein>
<dbReference type="PANTHER" id="PTHR43520:SF8">
    <property type="entry name" value="P-TYPE CU(+) TRANSPORTER"/>
    <property type="match status" value="1"/>
</dbReference>
<keyword evidence="8" id="KW-1278">Translocase</keyword>
<evidence type="ECO:0000313" key="13">
    <source>
        <dbReference type="EMBL" id="MBB4172554.1"/>
    </source>
</evidence>
<keyword evidence="14" id="KW-1185">Reference proteome</keyword>
<feature type="transmembrane region" description="Helical" evidence="11">
    <location>
        <begin position="443"/>
        <end position="466"/>
    </location>
</feature>
<dbReference type="Pfam" id="PF00122">
    <property type="entry name" value="E1-E2_ATPase"/>
    <property type="match status" value="1"/>
</dbReference>
<dbReference type="InterPro" id="IPR036412">
    <property type="entry name" value="HAD-like_sf"/>
</dbReference>
<dbReference type="GO" id="GO:0055070">
    <property type="term" value="P:copper ion homeostasis"/>
    <property type="evidence" value="ECO:0007669"/>
    <property type="project" value="TreeGrafter"/>
</dbReference>
<dbReference type="InterPro" id="IPR023298">
    <property type="entry name" value="ATPase_P-typ_TM_dom_sf"/>
</dbReference>
<dbReference type="SFLD" id="SFLDG00002">
    <property type="entry name" value="C1.7:_P-type_atpase_like"/>
    <property type="match status" value="1"/>
</dbReference>
<comment type="similarity">
    <text evidence="2 11">Belongs to the cation transport ATPase (P-type) (TC 3.A.3) family. Type IB subfamily.</text>
</comment>
<comment type="subcellular location">
    <subcellularLocation>
        <location evidence="1">Cell membrane</location>
        <topology evidence="1">Multi-pass membrane protein</topology>
    </subcellularLocation>
</comment>
<dbReference type="Proteomes" id="UP000565745">
    <property type="component" value="Unassembled WGS sequence"/>
</dbReference>
<dbReference type="NCBIfam" id="TIGR01511">
    <property type="entry name" value="ATPase-IB1_Cu"/>
    <property type="match status" value="1"/>
</dbReference>
<dbReference type="InterPro" id="IPR036163">
    <property type="entry name" value="HMA_dom_sf"/>
</dbReference>
<dbReference type="PROSITE" id="PS00154">
    <property type="entry name" value="ATPASE_E1_E2"/>
    <property type="match status" value="1"/>
</dbReference>
<feature type="domain" description="HMA" evidence="12">
    <location>
        <begin position="3"/>
        <end position="68"/>
    </location>
</feature>
<evidence type="ECO:0000256" key="3">
    <source>
        <dbReference type="ARBA" id="ARBA00022475"/>
    </source>
</evidence>
<proteinExistence type="inferred from homology"/>
<dbReference type="NCBIfam" id="TIGR01494">
    <property type="entry name" value="ATPase_P-type"/>
    <property type="match status" value="1"/>
</dbReference>
<dbReference type="Pfam" id="PF00403">
    <property type="entry name" value="HMA"/>
    <property type="match status" value="2"/>
</dbReference>
<dbReference type="OrthoDB" id="9807843at2"/>
<comment type="caution">
    <text evidence="13">The sequence shown here is derived from an EMBL/GenBank/DDBJ whole genome shotgun (WGS) entry which is preliminary data.</text>
</comment>
<feature type="transmembrane region" description="Helical" evidence="11">
    <location>
        <begin position="233"/>
        <end position="256"/>
    </location>
</feature>
<feature type="transmembrane region" description="Helical" evidence="11">
    <location>
        <begin position="415"/>
        <end position="437"/>
    </location>
</feature>
<reference evidence="13 14" key="1">
    <citation type="submission" date="2020-08" db="EMBL/GenBank/DDBJ databases">
        <title>Genomic Encyclopedia of Type Strains, Phase IV (KMG-IV): sequencing the most valuable type-strain genomes for metagenomic binning, comparative biology and taxonomic classification.</title>
        <authorList>
            <person name="Goeker M."/>
        </authorList>
    </citation>
    <scope>NUCLEOTIDE SEQUENCE [LARGE SCALE GENOMIC DNA]</scope>
    <source>
        <strain evidence="13 14">DSM 101015</strain>
    </source>
</reference>
<dbReference type="InterPro" id="IPR006121">
    <property type="entry name" value="HMA_dom"/>
</dbReference>
<evidence type="ECO:0000256" key="11">
    <source>
        <dbReference type="RuleBase" id="RU362081"/>
    </source>
</evidence>
<organism evidence="13 14">
    <name type="scientific">Sulfitobacter noctilucicola</name>
    <dbReference type="NCBI Taxonomy" id="1342301"/>
    <lineage>
        <taxon>Bacteria</taxon>
        <taxon>Pseudomonadati</taxon>
        <taxon>Pseudomonadota</taxon>
        <taxon>Alphaproteobacteria</taxon>
        <taxon>Rhodobacterales</taxon>
        <taxon>Roseobacteraceae</taxon>
        <taxon>Sulfitobacter</taxon>
    </lineage>
</organism>
<dbReference type="NCBIfam" id="TIGR01525">
    <property type="entry name" value="ATPase-IB_hvy"/>
    <property type="match status" value="1"/>
</dbReference>
<dbReference type="InterPro" id="IPR023214">
    <property type="entry name" value="HAD_sf"/>
</dbReference>
<sequence>MSTTVTLPIKNMHCGSCVGRVTKVLNSVPGAQDVAVNLAAETAQLSPEKPEVISDALDALQQAGYPVETAHARLNIANLSCASCVGRVTRALQDVAGVIEAQVNLADETASVTFVPGVVSIQELENASTDAGYPAKATDSDDAQDRAVERDAATMQHRRDFLIAAALTLPVFVLEMGGHLIPSLHHLIGRTIGHETSWIIQFVLTTAVLLGPGRGFFANGIPALLRRAPNMNSLVALGAGSAWAFSTVALWVPSVMPQGTRAVYFEAAAVIVTLILLGRWFEARAKGRTGAAITRLVNLSPPTAKVQQGTGWVDTPVDKLHVGDVFLLQPGARVPTDGEVLEGTSFVDESMMTGEPMQIAKSTGDALTGGTVNGAGSLTCVVTKVGKDTALARIIRLVQQAQGARLPIQALVDQVTLWFVPAVLAIAIVTFGVWFFFGPAPTLSYALVAGVSVLIIACPCAMGLATPTSIMVGTGRAAELGVLFRQGDALQSLEKVRVVALDKTGTVTLGKPMLTSFDSIGADPGDAFLASIAAIEAHSEHPLAHAVLQYAQERRSKPLKANEIQVHTGRGISGIVEGRKVTVGNAALMQEMSIDITSFEKKKNHAEAEGSTVFYAADDRQNLALLVVSDPIRETSRKSIEALQERGLLIALISGDAQGTAEAVASKLGIDHVIANVLPEGKTEALKVLQAEHGKTAFVGDGINDAPVLAQADVGIAIGTGTDVAIETADVVLMSGDLLGVVRAFDLSGKTLRNIKENLIWAFGYNALLIPVAAGVLYPAFGILLSPALAAGAMAFSSVFVLANALRLRKAGGKV</sequence>
<dbReference type="PROSITE" id="PS01047">
    <property type="entry name" value="HMA_1"/>
    <property type="match status" value="2"/>
</dbReference>
<dbReference type="Pfam" id="PF00702">
    <property type="entry name" value="Hydrolase"/>
    <property type="match status" value="1"/>
</dbReference>
<dbReference type="InterPro" id="IPR044492">
    <property type="entry name" value="P_typ_ATPase_HD_dom"/>
</dbReference>
<feature type="transmembrane region" description="Helical" evidence="11">
    <location>
        <begin position="161"/>
        <end position="178"/>
    </location>
</feature>
<evidence type="ECO:0000256" key="4">
    <source>
        <dbReference type="ARBA" id="ARBA00022692"/>
    </source>
</evidence>
<evidence type="ECO:0000313" key="14">
    <source>
        <dbReference type="Proteomes" id="UP000565745"/>
    </source>
</evidence>
<dbReference type="RefSeq" id="WP_025055355.1">
    <property type="nucleotide sequence ID" value="NZ_JACIFU010000001.1"/>
</dbReference>
<evidence type="ECO:0000256" key="2">
    <source>
        <dbReference type="ARBA" id="ARBA00006024"/>
    </source>
</evidence>
<evidence type="ECO:0000256" key="7">
    <source>
        <dbReference type="ARBA" id="ARBA00022840"/>
    </source>
</evidence>
<keyword evidence="10 11" id="KW-0472">Membrane</keyword>
<dbReference type="Gene3D" id="3.30.70.100">
    <property type="match status" value="2"/>
</dbReference>
<feature type="transmembrane region" description="Helical" evidence="11">
    <location>
        <begin position="262"/>
        <end position="281"/>
    </location>
</feature>
<keyword evidence="9 11" id="KW-1133">Transmembrane helix</keyword>
<dbReference type="FunFam" id="2.70.150.10:FF:000020">
    <property type="entry name" value="Copper-exporting P-type ATPase A"/>
    <property type="match status" value="1"/>
</dbReference>
<evidence type="ECO:0000256" key="1">
    <source>
        <dbReference type="ARBA" id="ARBA00004651"/>
    </source>
</evidence>
<dbReference type="InterPro" id="IPR027256">
    <property type="entry name" value="P-typ_ATPase_IB"/>
</dbReference>
<dbReference type="Gene3D" id="3.40.50.1000">
    <property type="entry name" value="HAD superfamily/HAD-like"/>
    <property type="match status" value="1"/>
</dbReference>
<dbReference type="PROSITE" id="PS50846">
    <property type="entry name" value="HMA_2"/>
    <property type="match status" value="2"/>
</dbReference>
<dbReference type="SUPFAM" id="SSF56784">
    <property type="entry name" value="HAD-like"/>
    <property type="match status" value="1"/>
</dbReference>
<evidence type="ECO:0000256" key="9">
    <source>
        <dbReference type="ARBA" id="ARBA00022989"/>
    </source>
</evidence>
<keyword evidence="4 11" id="KW-0812">Transmembrane</keyword>
<dbReference type="SUPFAM" id="SSF81665">
    <property type="entry name" value="Calcium ATPase, transmembrane domain M"/>
    <property type="match status" value="1"/>
</dbReference>
<dbReference type="EMBL" id="JACIFU010000001">
    <property type="protein sequence ID" value="MBB4172554.1"/>
    <property type="molecule type" value="Genomic_DNA"/>
</dbReference>
<keyword evidence="7 11" id="KW-0067">ATP-binding</keyword>
<dbReference type="CDD" id="cd02094">
    <property type="entry name" value="P-type_ATPase_Cu-like"/>
    <property type="match status" value="1"/>
</dbReference>
<dbReference type="SUPFAM" id="SSF55008">
    <property type="entry name" value="HMA, heavy metal-associated domain"/>
    <property type="match status" value="2"/>
</dbReference>
<evidence type="ECO:0000256" key="8">
    <source>
        <dbReference type="ARBA" id="ARBA00022967"/>
    </source>
</evidence>
<dbReference type="GO" id="GO:0016887">
    <property type="term" value="F:ATP hydrolysis activity"/>
    <property type="evidence" value="ECO:0007669"/>
    <property type="project" value="InterPro"/>
</dbReference>
<dbReference type="InterPro" id="IPR017969">
    <property type="entry name" value="Heavy-metal-associated_CS"/>
</dbReference>
<dbReference type="CDD" id="cd00371">
    <property type="entry name" value="HMA"/>
    <property type="match status" value="2"/>
</dbReference>
<dbReference type="SFLD" id="SFLDF00027">
    <property type="entry name" value="p-type_atpase"/>
    <property type="match status" value="1"/>
</dbReference>
<keyword evidence="3 11" id="KW-1003">Cell membrane</keyword>
<evidence type="ECO:0000256" key="5">
    <source>
        <dbReference type="ARBA" id="ARBA00022723"/>
    </source>
</evidence>
<dbReference type="InterPro" id="IPR059000">
    <property type="entry name" value="ATPase_P-type_domA"/>
</dbReference>
<feature type="transmembrane region" description="Helical" evidence="11">
    <location>
        <begin position="759"/>
        <end position="778"/>
    </location>
</feature>
<dbReference type="SFLD" id="SFLDS00003">
    <property type="entry name" value="Haloacid_Dehalogenase"/>
    <property type="match status" value="1"/>
</dbReference>
<evidence type="ECO:0000256" key="10">
    <source>
        <dbReference type="ARBA" id="ARBA00023136"/>
    </source>
</evidence>
<accession>A0A7W6Q2Y9</accession>
<evidence type="ECO:0000259" key="12">
    <source>
        <dbReference type="PROSITE" id="PS50846"/>
    </source>
</evidence>
<name>A0A7W6Q2Y9_9RHOB</name>
<dbReference type="InterPro" id="IPR001757">
    <property type="entry name" value="P_typ_ATPase"/>
</dbReference>
<dbReference type="GO" id="GO:0060003">
    <property type="term" value="P:copper ion export"/>
    <property type="evidence" value="ECO:0007669"/>
    <property type="project" value="UniProtKB-ARBA"/>
</dbReference>